<accession>A0A4V2SU83</accession>
<dbReference type="EMBL" id="SLXQ01000004">
    <property type="protein sequence ID" value="TCP53596.1"/>
    <property type="molecule type" value="Genomic_DNA"/>
</dbReference>
<feature type="region of interest" description="Disordered" evidence="1">
    <location>
        <begin position="24"/>
        <end position="56"/>
    </location>
</feature>
<reference evidence="2 3" key="1">
    <citation type="submission" date="2019-03" db="EMBL/GenBank/DDBJ databases">
        <title>Genomic Encyclopedia of Type Strains, Phase IV (KMG-IV): sequencing the most valuable type-strain genomes for metagenomic binning, comparative biology and taxonomic classification.</title>
        <authorList>
            <person name="Goeker M."/>
        </authorList>
    </citation>
    <scope>NUCLEOTIDE SEQUENCE [LARGE SCALE GENOMIC DNA]</scope>
    <source>
        <strain evidence="2 3">DSM 45765</strain>
    </source>
</reference>
<evidence type="ECO:0000256" key="1">
    <source>
        <dbReference type="SAM" id="MobiDB-lite"/>
    </source>
</evidence>
<sequence>MTTIQDQASEHTEDTPIFAQLHEELGISPSDIAPSKELPAEDHAASDSAADADQEA</sequence>
<name>A0A4V2SU83_9PSEU</name>
<dbReference type="RefSeq" id="WP_165912944.1">
    <property type="nucleotide sequence ID" value="NZ_SLXQ01000004.1"/>
</dbReference>
<organism evidence="2 3">
    <name type="scientific">Tamaricihabitans halophyticus</name>
    <dbReference type="NCBI Taxonomy" id="1262583"/>
    <lineage>
        <taxon>Bacteria</taxon>
        <taxon>Bacillati</taxon>
        <taxon>Actinomycetota</taxon>
        <taxon>Actinomycetes</taxon>
        <taxon>Pseudonocardiales</taxon>
        <taxon>Pseudonocardiaceae</taxon>
        <taxon>Tamaricihabitans</taxon>
    </lineage>
</organism>
<comment type="caution">
    <text evidence="2">The sequence shown here is derived from an EMBL/GenBank/DDBJ whole genome shotgun (WGS) entry which is preliminary data.</text>
</comment>
<keyword evidence="3" id="KW-1185">Reference proteome</keyword>
<dbReference type="AlphaFoldDB" id="A0A4V2SU83"/>
<evidence type="ECO:0000313" key="2">
    <source>
        <dbReference type="EMBL" id="TCP53596.1"/>
    </source>
</evidence>
<protein>
    <submittedName>
        <fullName evidence="2">Uncharacterized protein</fullName>
    </submittedName>
</protein>
<gene>
    <name evidence="2" type="ORF">EV191_104163</name>
</gene>
<dbReference type="Proteomes" id="UP000294911">
    <property type="component" value="Unassembled WGS sequence"/>
</dbReference>
<proteinExistence type="predicted"/>
<evidence type="ECO:0000313" key="3">
    <source>
        <dbReference type="Proteomes" id="UP000294911"/>
    </source>
</evidence>